<keyword evidence="1" id="KW-1133">Transmembrane helix</keyword>
<dbReference type="AlphaFoldDB" id="A0A0M2HKF7"/>
<evidence type="ECO:0008006" key="4">
    <source>
        <dbReference type="Google" id="ProtNLM"/>
    </source>
</evidence>
<dbReference type="PATRIC" id="fig|273678.4.peg.1975"/>
<feature type="transmembrane region" description="Helical" evidence="1">
    <location>
        <begin position="77"/>
        <end position="98"/>
    </location>
</feature>
<accession>A0A0M2HKF7</accession>
<dbReference type="Proteomes" id="UP000033900">
    <property type="component" value="Unassembled WGS sequence"/>
</dbReference>
<feature type="transmembrane region" description="Helical" evidence="1">
    <location>
        <begin position="110"/>
        <end position="143"/>
    </location>
</feature>
<name>A0A0M2HKF7_9MICO</name>
<evidence type="ECO:0000313" key="3">
    <source>
        <dbReference type="Proteomes" id="UP000033900"/>
    </source>
</evidence>
<dbReference type="EMBL" id="JYJB01000009">
    <property type="protein sequence ID" value="KJL47186.1"/>
    <property type="molecule type" value="Genomic_DNA"/>
</dbReference>
<sequence length="152" mass="16112">MTAAATTKTDAVVAFRRRAELVIAGIGLAGSAVLQGGFALVIARSDDAALQATILPALRSAGLELDGARAHVVLNTLAAWFGFSFIVVALCTAIGFFFARLRPRRRATGWWFLAAGLACLFGTQFVLYPVAFFFLLSAALFAVRTPTPRSSS</sequence>
<comment type="caution">
    <text evidence="2">The sequence shown here is derived from an EMBL/GenBank/DDBJ whole genome shotgun (WGS) entry which is preliminary data.</text>
</comment>
<keyword evidence="1" id="KW-0812">Transmembrane</keyword>
<dbReference type="STRING" id="273678.RS84_01975"/>
<feature type="transmembrane region" description="Helical" evidence="1">
    <location>
        <begin position="21"/>
        <end position="43"/>
    </location>
</feature>
<protein>
    <recommendedName>
        <fullName evidence="4">DUF4064 domain-containing protein</fullName>
    </recommendedName>
</protein>
<proteinExistence type="predicted"/>
<keyword evidence="1" id="KW-0472">Membrane</keyword>
<evidence type="ECO:0000256" key="1">
    <source>
        <dbReference type="SAM" id="Phobius"/>
    </source>
</evidence>
<dbReference type="OrthoDB" id="5073702at2"/>
<evidence type="ECO:0000313" key="2">
    <source>
        <dbReference type="EMBL" id="KJL47186.1"/>
    </source>
</evidence>
<dbReference type="RefSeq" id="WP_045257611.1">
    <property type="nucleotide sequence ID" value="NZ_JYJB01000009.1"/>
</dbReference>
<keyword evidence="3" id="KW-1185">Reference proteome</keyword>
<gene>
    <name evidence="2" type="ORF">RS84_01975</name>
</gene>
<organism evidence="2 3">
    <name type="scientific">Microbacterium hydrocarbonoxydans</name>
    <dbReference type="NCBI Taxonomy" id="273678"/>
    <lineage>
        <taxon>Bacteria</taxon>
        <taxon>Bacillati</taxon>
        <taxon>Actinomycetota</taxon>
        <taxon>Actinomycetes</taxon>
        <taxon>Micrococcales</taxon>
        <taxon>Microbacteriaceae</taxon>
        <taxon>Microbacterium</taxon>
    </lineage>
</organism>
<reference evidence="2 3" key="1">
    <citation type="submission" date="2015-02" db="EMBL/GenBank/DDBJ databases">
        <title>Draft genome sequences of ten Microbacterium spp. with emphasis on heavy metal contaminated environments.</title>
        <authorList>
            <person name="Corretto E."/>
        </authorList>
    </citation>
    <scope>NUCLEOTIDE SEQUENCE [LARGE SCALE GENOMIC DNA]</scope>
    <source>
        <strain evidence="2 3">SA35</strain>
    </source>
</reference>